<dbReference type="EMBL" id="CP040558">
    <property type="protein sequence ID" value="QCU74734.1"/>
    <property type="molecule type" value="Genomic_DNA"/>
</dbReference>
<accession>A0A4P9J278</accession>
<sequence>MEVLLEGLNNENESNHFLRSLWASIRDHFGKCAWHYSPYKKLGSKQIILGRMDYKAKGSFEVSVRYKQKGNLVAVMFSDYIESDEIISDLKVIRELVKNSLDYKKLISKFSFSISLEVIRGSIAAYSGKSFVLQPTGNSSIELIVDIDGYDAVDAEAKASEKIKTVIEILTVSTNFLIIRDTQGDNDSSLSSVEINKYSKDINWIDAKPIADGLVQISEKTCFLIDYILSNDIYSYEIQLLLNSYAHFSSGRSLDSFTLDTYSPTPRIGEASDEGNTDFQSDLRFSNAAKLHPSSSEDAMILYMSSLEVASLIGASKSKKCDSCGQQVHSISNRVRSYVGKDSNNDPLVKIINSYYGLRSRYLHQGTRFVDNSYSGSVVPLLDSNTMSNAREYYQVSLLNLREWCSYLLRLSLEEMALEAN</sequence>
<reference evidence="1 2" key="1">
    <citation type="submission" date="2019-05" db="EMBL/GenBank/DDBJ databases">
        <title>Complete genome sequence of Pseudoalteromonas sp. 16-SW-7(T) isolated from the Okhotsk Sea, Russia.</title>
        <authorList>
            <person name="Nguyen T.H."/>
            <person name="Nedashkovskaya O.I."/>
            <person name="Kim S.-G."/>
        </authorList>
    </citation>
    <scope>NUCLEOTIDE SEQUENCE [LARGE SCALE GENOMIC DNA]</scope>
    <source>
        <strain evidence="1 2">16-SW-7</strain>
    </source>
</reference>
<organism evidence="1 2">
    <name type="scientific">Pseudoalteromonas distincta</name>
    <dbReference type="NCBI Taxonomy" id="77608"/>
    <lineage>
        <taxon>Bacteria</taxon>
        <taxon>Pseudomonadati</taxon>
        <taxon>Pseudomonadota</taxon>
        <taxon>Gammaproteobacteria</taxon>
        <taxon>Alteromonadales</taxon>
        <taxon>Pseudoalteromonadaceae</taxon>
        <taxon>Pseudoalteromonas</taxon>
    </lineage>
</organism>
<dbReference type="RefSeq" id="WP_138489389.1">
    <property type="nucleotide sequence ID" value="NZ_CP040558.1"/>
</dbReference>
<gene>
    <name evidence="1" type="ORF">FFU37_09890</name>
</gene>
<dbReference type="AlphaFoldDB" id="A0A4P9J278"/>
<name>A0A4P9J278_9GAMM</name>
<evidence type="ECO:0000313" key="2">
    <source>
        <dbReference type="Proteomes" id="UP000310065"/>
    </source>
</evidence>
<protein>
    <recommendedName>
        <fullName evidence="3">Apea-like HEPN domain-containing protein</fullName>
    </recommendedName>
</protein>
<evidence type="ECO:0000313" key="1">
    <source>
        <dbReference type="EMBL" id="QCU74734.1"/>
    </source>
</evidence>
<dbReference type="Proteomes" id="UP000310065">
    <property type="component" value="Chromosome L1"/>
</dbReference>
<dbReference type="GeneID" id="88775959"/>
<proteinExistence type="predicted"/>
<dbReference type="KEGG" id="pdv:FFU37_09890"/>
<evidence type="ECO:0008006" key="3">
    <source>
        <dbReference type="Google" id="ProtNLM"/>
    </source>
</evidence>